<dbReference type="InterPro" id="IPR003593">
    <property type="entry name" value="AAA+_ATPase"/>
</dbReference>
<evidence type="ECO:0000256" key="3">
    <source>
        <dbReference type="ARBA" id="ARBA00023015"/>
    </source>
</evidence>
<organism evidence="10 11">
    <name type="scientific">Virgibacillus alimentarius</name>
    <dbReference type="NCBI Taxonomy" id="698769"/>
    <lineage>
        <taxon>Bacteria</taxon>
        <taxon>Bacillati</taxon>
        <taxon>Bacillota</taxon>
        <taxon>Bacilli</taxon>
        <taxon>Bacillales</taxon>
        <taxon>Bacillaceae</taxon>
        <taxon>Virgibacillus</taxon>
    </lineage>
</organism>
<dbReference type="Gene3D" id="1.10.10.60">
    <property type="entry name" value="Homeodomain-like"/>
    <property type="match status" value="1"/>
</dbReference>
<dbReference type="PANTHER" id="PTHR32071:SF57">
    <property type="entry name" value="C4-DICARBOXYLATE TRANSPORT TRANSCRIPTIONAL REGULATORY PROTEIN DCTD"/>
    <property type="match status" value="1"/>
</dbReference>
<dbReference type="Gene3D" id="3.40.50.300">
    <property type="entry name" value="P-loop containing nucleotide triphosphate hydrolases"/>
    <property type="match status" value="1"/>
</dbReference>
<keyword evidence="4" id="KW-0238">DNA-binding</keyword>
<dbReference type="PANTHER" id="PTHR32071">
    <property type="entry name" value="TRANSCRIPTIONAL REGULATORY PROTEIN"/>
    <property type="match status" value="1"/>
</dbReference>
<dbReference type="InterPro" id="IPR000644">
    <property type="entry name" value="CBS_dom"/>
</dbReference>
<dbReference type="InterPro" id="IPR058031">
    <property type="entry name" value="AAA_lid_NorR"/>
</dbReference>
<dbReference type="CDD" id="cd00009">
    <property type="entry name" value="AAA"/>
    <property type="match status" value="1"/>
</dbReference>
<reference evidence="10 11" key="1">
    <citation type="submission" date="2021-03" db="EMBL/GenBank/DDBJ databases">
        <title>Genomic Encyclopedia of Type Strains, Phase IV (KMG-IV): sequencing the most valuable type-strain genomes for metagenomic binning, comparative biology and taxonomic classification.</title>
        <authorList>
            <person name="Goeker M."/>
        </authorList>
    </citation>
    <scope>NUCLEOTIDE SEQUENCE [LARGE SCALE GENOMIC DNA]</scope>
    <source>
        <strain evidence="10 11">DSM 25790</strain>
    </source>
</reference>
<dbReference type="EMBL" id="JAGIKX010000007">
    <property type="protein sequence ID" value="MBP2257334.1"/>
    <property type="molecule type" value="Genomic_DNA"/>
</dbReference>
<dbReference type="InterPro" id="IPR046342">
    <property type="entry name" value="CBS_dom_sf"/>
</dbReference>
<dbReference type="InterPro" id="IPR025943">
    <property type="entry name" value="Sigma_54_int_dom_ATP-bd_2"/>
</dbReference>
<feature type="domain" description="PAS" evidence="8">
    <location>
        <begin position="132"/>
        <end position="177"/>
    </location>
</feature>
<keyword evidence="2" id="KW-0067">ATP-binding</keyword>
<dbReference type="CDD" id="cd00130">
    <property type="entry name" value="PAS"/>
    <property type="match status" value="1"/>
</dbReference>
<gene>
    <name evidence="10" type="ORF">J2Z81_001282</name>
</gene>
<dbReference type="Pfam" id="PF00158">
    <property type="entry name" value="Sigma54_activat"/>
    <property type="match status" value="1"/>
</dbReference>
<evidence type="ECO:0000313" key="11">
    <source>
        <dbReference type="Proteomes" id="UP001519294"/>
    </source>
</evidence>
<dbReference type="Gene3D" id="3.30.450.20">
    <property type="entry name" value="PAS domain"/>
    <property type="match status" value="1"/>
</dbReference>
<name>A0ABS4S7D6_9BACI</name>
<evidence type="ECO:0000259" key="8">
    <source>
        <dbReference type="PROSITE" id="PS50112"/>
    </source>
</evidence>
<keyword evidence="3" id="KW-0805">Transcription regulation</keyword>
<dbReference type="PROSITE" id="PS50045">
    <property type="entry name" value="SIGMA54_INTERACT_4"/>
    <property type="match status" value="1"/>
</dbReference>
<feature type="domain" description="Sigma-54 factor interaction" evidence="7">
    <location>
        <begin position="276"/>
        <end position="506"/>
    </location>
</feature>
<dbReference type="SUPFAM" id="SSF46689">
    <property type="entry name" value="Homeodomain-like"/>
    <property type="match status" value="1"/>
</dbReference>
<sequence>MHAHSLVVQFWMKKNTIIIDERTEVNDALKLLAQKDINEVPVTKDEKIIGVFHLKNYIQALQNAAFKQTDVVTKWMSETYRTVSENESMFKIAETPTYVTDETQNLIGVVDESARHSFCTQQNEKIKSLEETIKWYELSFNTAYEGLAVVDKQGVIQIFNEAYSRYVGVSQKEAVGRPADTVIDGTRLPVVLQTGVPERSQAHRLQGHNLVVHRLPIWKNNEVVGAVGMLVYEGVSEIYQVIERMEQLDRGMQYVKQKLDSKLKVSMKDKVRFEDILGDSQVISQTKKLAIKASKTKATVFISGESGVGKEQFANAIHDMGVTAEGKFVSVNCASIPENLIESELFGYEEGTFTGAKPGGKIGKFELADGGTLFLDEIGEMPLNIQAKILRVLQERKVYRIGAHDGIPVDIRIIAATNKNLKQMVKEGDFREDLFYRLYVIPIHIPPLRIRREDIPPIVAHKLQELSKKYHMEEKTIDKKLLSKFNQYDWPGNVRELTNVLERLFVLSEDQHIINNEFSNILFPENEMKTPKLIFDQQRRFENMEEQMSKEEKQAILSALEKTDGNKSQAAKILNISRATLYNKLTRFKIN</sequence>
<dbReference type="Pfam" id="PF25601">
    <property type="entry name" value="AAA_lid_14"/>
    <property type="match status" value="1"/>
</dbReference>
<dbReference type="InterPro" id="IPR035965">
    <property type="entry name" value="PAS-like_dom_sf"/>
</dbReference>
<dbReference type="Pfam" id="PF02954">
    <property type="entry name" value="HTH_8"/>
    <property type="match status" value="1"/>
</dbReference>
<dbReference type="InterPro" id="IPR002078">
    <property type="entry name" value="Sigma_54_int"/>
</dbReference>
<dbReference type="Pfam" id="PF00571">
    <property type="entry name" value="CBS"/>
    <property type="match status" value="1"/>
</dbReference>
<keyword evidence="1" id="KW-0547">Nucleotide-binding</keyword>
<evidence type="ECO:0000259" key="9">
    <source>
        <dbReference type="PROSITE" id="PS51371"/>
    </source>
</evidence>
<keyword evidence="6" id="KW-0129">CBS domain</keyword>
<dbReference type="SMART" id="SM00091">
    <property type="entry name" value="PAS"/>
    <property type="match status" value="1"/>
</dbReference>
<dbReference type="InterPro" id="IPR002197">
    <property type="entry name" value="HTH_Fis"/>
</dbReference>
<feature type="domain" description="CBS" evidence="9">
    <location>
        <begin position="12"/>
        <end position="71"/>
    </location>
</feature>
<dbReference type="Proteomes" id="UP001519294">
    <property type="component" value="Unassembled WGS sequence"/>
</dbReference>
<dbReference type="SUPFAM" id="SSF54631">
    <property type="entry name" value="CBS-domain pair"/>
    <property type="match status" value="1"/>
</dbReference>
<evidence type="ECO:0000256" key="5">
    <source>
        <dbReference type="ARBA" id="ARBA00023163"/>
    </source>
</evidence>
<keyword evidence="11" id="KW-1185">Reference proteome</keyword>
<comment type="caution">
    <text evidence="10">The sequence shown here is derived from an EMBL/GenBank/DDBJ whole genome shotgun (WGS) entry which is preliminary data.</text>
</comment>
<evidence type="ECO:0000256" key="6">
    <source>
        <dbReference type="PROSITE-ProRule" id="PRU00703"/>
    </source>
</evidence>
<dbReference type="SUPFAM" id="SSF55785">
    <property type="entry name" value="PYP-like sensor domain (PAS domain)"/>
    <property type="match status" value="1"/>
</dbReference>
<dbReference type="InterPro" id="IPR025944">
    <property type="entry name" value="Sigma_54_int_dom_CS"/>
</dbReference>
<dbReference type="InterPro" id="IPR000014">
    <property type="entry name" value="PAS"/>
</dbReference>
<dbReference type="PROSITE" id="PS00676">
    <property type="entry name" value="SIGMA54_INTERACT_2"/>
    <property type="match status" value="1"/>
</dbReference>
<dbReference type="CDD" id="cd02205">
    <property type="entry name" value="CBS_pair_SF"/>
    <property type="match status" value="1"/>
</dbReference>
<proteinExistence type="predicted"/>
<dbReference type="InterPro" id="IPR025662">
    <property type="entry name" value="Sigma_54_int_dom_ATP-bd_1"/>
</dbReference>
<keyword evidence="5" id="KW-0804">Transcription</keyword>
<accession>A0ABS4S7D6</accession>
<dbReference type="SMART" id="SM00382">
    <property type="entry name" value="AAA"/>
    <property type="match status" value="1"/>
</dbReference>
<dbReference type="PROSITE" id="PS51371">
    <property type="entry name" value="CBS"/>
    <property type="match status" value="1"/>
</dbReference>
<evidence type="ECO:0000256" key="2">
    <source>
        <dbReference type="ARBA" id="ARBA00022840"/>
    </source>
</evidence>
<dbReference type="Gene3D" id="3.10.580.10">
    <property type="entry name" value="CBS-domain"/>
    <property type="match status" value="1"/>
</dbReference>
<dbReference type="RefSeq" id="WP_226370935.1">
    <property type="nucleotide sequence ID" value="NZ_JAGIKX010000007.1"/>
</dbReference>
<dbReference type="PROSITE" id="PS50112">
    <property type="entry name" value="PAS"/>
    <property type="match status" value="1"/>
</dbReference>
<dbReference type="Gene3D" id="1.10.8.60">
    <property type="match status" value="1"/>
</dbReference>
<protein>
    <submittedName>
        <fullName evidence="10">Transcriptional regulator with PAS, ATPase and Fis domain</fullName>
    </submittedName>
</protein>
<evidence type="ECO:0000256" key="4">
    <source>
        <dbReference type="ARBA" id="ARBA00023125"/>
    </source>
</evidence>
<evidence type="ECO:0000313" key="10">
    <source>
        <dbReference type="EMBL" id="MBP2257334.1"/>
    </source>
</evidence>
<dbReference type="SUPFAM" id="SSF52540">
    <property type="entry name" value="P-loop containing nucleoside triphosphate hydrolases"/>
    <property type="match status" value="1"/>
</dbReference>
<dbReference type="PROSITE" id="PS00688">
    <property type="entry name" value="SIGMA54_INTERACT_3"/>
    <property type="match status" value="1"/>
</dbReference>
<dbReference type="InterPro" id="IPR009057">
    <property type="entry name" value="Homeodomain-like_sf"/>
</dbReference>
<evidence type="ECO:0000259" key="7">
    <source>
        <dbReference type="PROSITE" id="PS50045"/>
    </source>
</evidence>
<dbReference type="NCBIfam" id="TIGR00229">
    <property type="entry name" value="sensory_box"/>
    <property type="match status" value="1"/>
</dbReference>
<dbReference type="InterPro" id="IPR027417">
    <property type="entry name" value="P-loop_NTPase"/>
</dbReference>
<dbReference type="PRINTS" id="PR01590">
    <property type="entry name" value="HTHFIS"/>
</dbReference>
<dbReference type="PROSITE" id="PS00675">
    <property type="entry name" value="SIGMA54_INTERACT_1"/>
    <property type="match status" value="1"/>
</dbReference>
<evidence type="ECO:0000256" key="1">
    <source>
        <dbReference type="ARBA" id="ARBA00022741"/>
    </source>
</evidence>